<proteinExistence type="predicted"/>
<feature type="region of interest" description="Disordered" evidence="3">
    <location>
        <begin position="347"/>
        <end position="385"/>
    </location>
</feature>
<reference evidence="5 6" key="1">
    <citation type="submission" date="2019-08" db="EMBL/GenBank/DDBJ databases">
        <title>Whole genome of Aphis craccivora.</title>
        <authorList>
            <person name="Voronova N.V."/>
            <person name="Shulinski R.S."/>
            <person name="Bandarenka Y.V."/>
            <person name="Zhorov D.G."/>
            <person name="Warner D."/>
        </authorList>
    </citation>
    <scope>NUCLEOTIDE SEQUENCE [LARGE SCALE GENOMIC DNA]</scope>
    <source>
        <strain evidence="5">180601</strain>
        <tissue evidence="5">Whole Body</tissue>
    </source>
</reference>
<feature type="domain" description="DDE Tnp4" evidence="4">
    <location>
        <begin position="67"/>
        <end position="131"/>
    </location>
</feature>
<protein>
    <recommendedName>
        <fullName evidence="4">DDE Tnp4 domain-containing protein</fullName>
    </recommendedName>
</protein>
<dbReference type="Proteomes" id="UP000478052">
    <property type="component" value="Unassembled WGS sequence"/>
</dbReference>
<comment type="cofactor">
    <cofactor evidence="1">
        <name>a divalent metal cation</name>
        <dbReference type="ChEBI" id="CHEBI:60240"/>
    </cofactor>
</comment>
<accession>A0A6G0VZH1</accession>
<evidence type="ECO:0000256" key="2">
    <source>
        <dbReference type="ARBA" id="ARBA00022723"/>
    </source>
</evidence>
<evidence type="ECO:0000313" key="5">
    <source>
        <dbReference type="EMBL" id="KAF0715432.1"/>
    </source>
</evidence>
<comment type="caution">
    <text evidence="5">The sequence shown here is derived from an EMBL/GenBank/DDBJ whole genome shotgun (WGS) entry which is preliminary data.</text>
</comment>
<dbReference type="OrthoDB" id="6620640at2759"/>
<sequence>MSGYLATGASFNSLSFEYLMGASTIRNINKATCEQIWNILQPLFMAIKQEDDWIKIADEFYSRTNCGKHIRMIQPEHSGTSYFNYKKFFSCVLMAWTDADYKFVYIDVGSYGTASDSEIFKTSQMGKRLSDKQLNILFGMCLPNDDDENVIPFSVLVGRIFSITTPISCYLQSKNINFIQAFQLIDNAKQELVALRSDEKFNDLVEDSNKFAIDHNLPELNFKESRVRKKKKMPSEQANDEIVISASEIFKINTYFKALDQNITSITNRYKGAREIFKALSLISINRLMIISKSPNLMPIDSFLYLSEWIKDINVKKLKNEYIIFSKNFTELISGIKLPTKLHSNETETSENVLGMDSDDESSNYEKSIEENNKNDGPTRLYTMPSSSASAERSFSKVKLIKTRLRSTMGQSRLESLLILSCERDKKINIEDAINTFGNSSSLLKKCLIYS</sequence>
<organism evidence="5 6">
    <name type="scientific">Aphis craccivora</name>
    <name type="common">Cowpea aphid</name>
    <dbReference type="NCBI Taxonomy" id="307492"/>
    <lineage>
        <taxon>Eukaryota</taxon>
        <taxon>Metazoa</taxon>
        <taxon>Ecdysozoa</taxon>
        <taxon>Arthropoda</taxon>
        <taxon>Hexapoda</taxon>
        <taxon>Insecta</taxon>
        <taxon>Pterygota</taxon>
        <taxon>Neoptera</taxon>
        <taxon>Paraneoptera</taxon>
        <taxon>Hemiptera</taxon>
        <taxon>Sternorrhyncha</taxon>
        <taxon>Aphidomorpha</taxon>
        <taxon>Aphidoidea</taxon>
        <taxon>Aphididae</taxon>
        <taxon>Aphidini</taxon>
        <taxon>Aphis</taxon>
        <taxon>Aphis</taxon>
    </lineage>
</organism>
<name>A0A6G0VZH1_APHCR</name>
<evidence type="ECO:0000256" key="1">
    <source>
        <dbReference type="ARBA" id="ARBA00001968"/>
    </source>
</evidence>
<dbReference type="InterPro" id="IPR027806">
    <property type="entry name" value="HARBI1_dom"/>
</dbReference>
<dbReference type="InterPro" id="IPR052958">
    <property type="entry name" value="IFN-induced_PKR_regulator"/>
</dbReference>
<dbReference type="PANTHER" id="PTHR46289:SF19">
    <property type="entry name" value="ZINC FINGER MYM-TYPE CONTAINING 1"/>
    <property type="match status" value="1"/>
</dbReference>
<dbReference type="AlphaFoldDB" id="A0A6G0VZH1"/>
<evidence type="ECO:0000256" key="3">
    <source>
        <dbReference type="SAM" id="MobiDB-lite"/>
    </source>
</evidence>
<dbReference type="PANTHER" id="PTHR46289">
    <property type="entry name" value="52 KDA REPRESSOR OF THE INHIBITOR OF THE PROTEIN KINASE-LIKE PROTEIN-RELATED"/>
    <property type="match status" value="1"/>
</dbReference>
<dbReference type="GO" id="GO:0046872">
    <property type="term" value="F:metal ion binding"/>
    <property type="evidence" value="ECO:0007669"/>
    <property type="project" value="UniProtKB-KW"/>
</dbReference>
<keyword evidence="2" id="KW-0479">Metal-binding</keyword>
<dbReference type="EMBL" id="VUJU01010189">
    <property type="protein sequence ID" value="KAF0715432.1"/>
    <property type="molecule type" value="Genomic_DNA"/>
</dbReference>
<gene>
    <name evidence="5" type="ORF">FWK35_00024167</name>
</gene>
<evidence type="ECO:0000313" key="6">
    <source>
        <dbReference type="Proteomes" id="UP000478052"/>
    </source>
</evidence>
<dbReference type="Pfam" id="PF13359">
    <property type="entry name" value="DDE_Tnp_4"/>
    <property type="match status" value="1"/>
</dbReference>
<keyword evidence="6" id="KW-1185">Reference proteome</keyword>
<evidence type="ECO:0000259" key="4">
    <source>
        <dbReference type="Pfam" id="PF13359"/>
    </source>
</evidence>